<name>A0A835KSI8_9POAL</name>
<keyword evidence="4" id="KW-0653">Protein transport</keyword>
<dbReference type="SUPFAM" id="SSF74788">
    <property type="entry name" value="Cullin repeat-like"/>
    <property type="match status" value="1"/>
</dbReference>
<organism evidence="6 7">
    <name type="scientific">Digitaria exilis</name>
    <dbReference type="NCBI Taxonomy" id="1010633"/>
    <lineage>
        <taxon>Eukaryota</taxon>
        <taxon>Viridiplantae</taxon>
        <taxon>Streptophyta</taxon>
        <taxon>Embryophyta</taxon>
        <taxon>Tracheophyta</taxon>
        <taxon>Spermatophyta</taxon>
        <taxon>Magnoliopsida</taxon>
        <taxon>Liliopsida</taxon>
        <taxon>Poales</taxon>
        <taxon>Poaceae</taxon>
        <taxon>PACMAD clade</taxon>
        <taxon>Panicoideae</taxon>
        <taxon>Panicodae</taxon>
        <taxon>Paniceae</taxon>
        <taxon>Anthephorinae</taxon>
        <taxon>Digitaria</taxon>
    </lineage>
</organism>
<evidence type="ECO:0000256" key="1">
    <source>
        <dbReference type="ARBA" id="ARBA00006756"/>
    </source>
</evidence>
<evidence type="ECO:0000256" key="2">
    <source>
        <dbReference type="ARBA" id="ARBA00022448"/>
    </source>
</evidence>
<feature type="domain" description="Exocyst complex subunit Exo70 C-terminal" evidence="5">
    <location>
        <begin position="1"/>
        <end position="76"/>
    </location>
</feature>
<dbReference type="InterPro" id="IPR004140">
    <property type="entry name" value="Exo70"/>
</dbReference>
<evidence type="ECO:0000256" key="4">
    <source>
        <dbReference type="RuleBase" id="RU365026"/>
    </source>
</evidence>
<dbReference type="GO" id="GO:0006887">
    <property type="term" value="P:exocytosis"/>
    <property type="evidence" value="ECO:0007669"/>
    <property type="project" value="UniProtKB-KW"/>
</dbReference>
<dbReference type="EMBL" id="JACEFO010000275">
    <property type="protein sequence ID" value="KAF8775821.1"/>
    <property type="molecule type" value="Genomic_DNA"/>
</dbReference>
<dbReference type="PANTHER" id="PTHR12542:SF41">
    <property type="entry name" value="EXOCYST COMPLEX COMPONENT 7"/>
    <property type="match status" value="1"/>
</dbReference>
<evidence type="ECO:0000313" key="6">
    <source>
        <dbReference type="EMBL" id="KAF8775821.1"/>
    </source>
</evidence>
<dbReference type="InterPro" id="IPR016159">
    <property type="entry name" value="Cullin_repeat-like_dom_sf"/>
</dbReference>
<dbReference type="GO" id="GO:0000145">
    <property type="term" value="C:exocyst"/>
    <property type="evidence" value="ECO:0007669"/>
    <property type="project" value="InterPro"/>
</dbReference>
<evidence type="ECO:0000259" key="5">
    <source>
        <dbReference type="Pfam" id="PF03081"/>
    </source>
</evidence>
<proteinExistence type="inferred from homology"/>
<dbReference type="Proteomes" id="UP000636709">
    <property type="component" value="Unassembled WGS sequence"/>
</dbReference>
<protein>
    <recommendedName>
        <fullName evidence="4">Exocyst subunit Exo70 family protein</fullName>
    </recommendedName>
</protein>
<dbReference type="Pfam" id="PF03081">
    <property type="entry name" value="Exo70_C"/>
    <property type="match status" value="1"/>
</dbReference>
<comment type="function">
    <text evidence="4">Component of the exocyst complex.</text>
</comment>
<sequence>MRDLQREIKEMFEGKPCTETREAAASLTKRLTQTAQKTFADFEEAIEKDASKTIVKDETIHPLTSYVIYYVKFLFE</sequence>
<dbReference type="GO" id="GO:0015031">
    <property type="term" value="P:protein transport"/>
    <property type="evidence" value="ECO:0007669"/>
    <property type="project" value="UniProtKB-KW"/>
</dbReference>
<dbReference type="PANTHER" id="PTHR12542">
    <property type="entry name" value="EXOCYST COMPLEX PROTEIN EXO70"/>
    <property type="match status" value="1"/>
</dbReference>
<keyword evidence="2 4" id="KW-0813">Transport</keyword>
<dbReference type="InterPro" id="IPR046364">
    <property type="entry name" value="Exo70_C"/>
</dbReference>
<accession>A0A835KSI8</accession>
<comment type="similarity">
    <text evidence="1 4">Belongs to the EXO70 family.</text>
</comment>
<dbReference type="AlphaFoldDB" id="A0A835KSI8"/>
<dbReference type="Gene3D" id="1.20.1280.170">
    <property type="entry name" value="Exocyst complex component Exo70"/>
    <property type="match status" value="1"/>
</dbReference>
<evidence type="ECO:0000313" key="7">
    <source>
        <dbReference type="Proteomes" id="UP000636709"/>
    </source>
</evidence>
<reference evidence="6" key="1">
    <citation type="submission" date="2020-07" db="EMBL/GenBank/DDBJ databases">
        <title>Genome sequence and genetic diversity analysis of an under-domesticated orphan crop, white fonio (Digitaria exilis).</title>
        <authorList>
            <person name="Bennetzen J.L."/>
            <person name="Chen S."/>
            <person name="Ma X."/>
            <person name="Wang X."/>
            <person name="Yssel A.E.J."/>
            <person name="Chaluvadi S.R."/>
            <person name="Johnson M."/>
            <person name="Gangashetty P."/>
            <person name="Hamidou F."/>
            <person name="Sanogo M.D."/>
            <person name="Zwaenepoel A."/>
            <person name="Wallace J."/>
            <person name="Van De Peer Y."/>
            <person name="Van Deynze A."/>
        </authorList>
    </citation>
    <scope>NUCLEOTIDE SEQUENCE</scope>
    <source>
        <tissue evidence="6">Leaves</tissue>
    </source>
</reference>
<dbReference type="GO" id="GO:0005546">
    <property type="term" value="F:phosphatidylinositol-4,5-bisphosphate binding"/>
    <property type="evidence" value="ECO:0007669"/>
    <property type="project" value="InterPro"/>
</dbReference>
<keyword evidence="7" id="KW-1185">Reference proteome</keyword>
<keyword evidence="3 4" id="KW-0268">Exocytosis</keyword>
<dbReference type="OrthoDB" id="1677316at2759"/>
<comment type="caution">
    <text evidence="6">The sequence shown here is derived from an EMBL/GenBank/DDBJ whole genome shotgun (WGS) entry which is preliminary data.</text>
</comment>
<evidence type="ECO:0000256" key="3">
    <source>
        <dbReference type="ARBA" id="ARBA00022483"/>
    </source>
</evidence>
<gene>
    <name evidence="6" type="ORF">HU200_004212</name>
</gene>